<evidence type="ECO:0000259" key="4">
    <source>
        <dbReference type="Pfam" id="PF13193"/>
    </source>
</evidence>
<dbReference type="InParanoid" id="A0A0C2STW7"/>
<evidence type="ECO:0000259" key="3">
    <source>
        <dbReference type="Pfam" id="PF00501"/>
    </source>
</evidence>
<sequence>MPIKSLYPDAPELPQINIHYPLLRRPEQEKWQNFPVHIDAKTGETRGFRDFVKRVEWAATALGSPVETDGLGLSASKNDMIGIMSENCMDYVTFAHACFYIATPFALISSHSKPFELKHTLALSKATCLFIDEKFLPTALPIAKEIGLPSERIFVMTGNVPGHKSFAQLIDEAQSKRTKILGVQPVKKDMLAYILFSSGTTGLPKAVMINQGNLLSMLAQLVLLSQASSQPPKPIDPAEPTKILVFLPLHHAYGFTTCAVRMLLVPMTGIFMSHWNIDWALDLIPKYRINVLPLIPSIVHQLVHHPKFAKTDLSSVTSISSGAAYLPPDLAKKLSSYTPKEASMVDGYGMSEGTLAIIIMPPAGSLGGRVNPKKGSSGVLIPGLVARILREDGTEAAVGEVGELWVKGPTISPGYWNNEEATKEAFIDGWLKTGDKFRVDEEGHFYFADRAKDILKVSGAQVSPVEIEDLLLAHPKKLIHDATVAGVSGGRTSDEKVPRAWIVLSIEGEKLGAAAVIKELEKWHQANLSKYKWLRGGIEVVNEIPKSPTGKVLRKELQEKHERRLENANKARSKL</sequence>
<evidence type="ECO:0000256" key="2">
    <source>
        <dbReference type="ARBA" id="ARBA00022598"/>
    </source>
</evidence>
<name>A0A0C2STW7_AMAMK</name>
<dbReference type="Pfam" id="PF13193">
    <property type="entry name" value="AMP-binding_C"/>
    <property type="match status" value="1"/>
</dbReference>
<evidence type="ECO:0000313" key="5">
    <source>
        <dbReference type="EMBL" id="KIL66830.1"/>
    </source>
</evidence>
<dbReference type="Gene3D" id="3.30.300.30">
    <property type="match status" value="1"/>
</dbReference>
<organism evidence="5 6">
    <name type="scientific">Amanita muscaria (strain Koide BX008)</name>
    <dbReference type="NCBI Taxonomy" id="946122"/>
    <lineage>
        <taxon>Eukaryota</taxon>
        <taxon>Fungi</taxon>
        <taxon>Dikarya</taxon>
        <taxon>Basidiomycota</taxon>
        <taxon>Agaricomycotina</taxon>
        <taxon>Agaricomycetes</taxon>
        <taxon>Agaricomycetidae</taxon>
        <taxon>Agaricales</taxon>
        <taxon>Pluteineae</taxon>
        <taxon>Amanitaceae</taxon>
        <taxon>Amanita</taxon>
    </lineage>
</organism>
<dbReference type="AlphaFoldDB" id="A0A0C2STW7"/>
<dbReference type="FunCoup" id="A0A0C2STW7">
    <property type="interactions" value="333"/>
</dbReference>
<dbReference type="Gene3D" id="2.30.38.10">
    <property type="entry name" value="Luciferase, Domain 3"/>
    <property type="match status" value="1"/>
</dbReference>
<dbReference type="STRING" id="946122.A0A0C2STW7"/>
<dbReference type="InterPro" id="IPR020845">
    <property type="entry name" value="AMP-binding_CS"/>
</dbReference>
<dbReference type="GO" id="GO:0016405">
    <property type="term" value="F:CoA-ligase activity"/>
    <property type="evidence" value="ECO:0007669"/>
    <property type="project" value="TreeGrafter"/>
</dbReference>
<evidence type="ECO:0000313" key="6">
    <source>
        <dbReference type="Proteomes" id="UP000054549"/>
    </source>
</evidence>
<feature type="domain" description="AMP-binding enzyme C-terminal" evidence="4">
    <location>
        <begin position="466"/>
        <end position="551"/>
    </location>
</feature>
<reference evidence="5 6" key="1">
    <citation type="submission" date="2014-04" db="EMBL/GenBank/DDBJ databases">
        <title>Evolutionary Origins and Diversification of the Mycorrhizal Mutualists.</title>
        <authorList>
            <consortium name="DOE Joint Genome Institute"/>
            <consortium name="Mycorrhizal Genomics Consortium"/>
            <person name="Kohler A."/>
            <person name="Kuo A."/>
            <person name="Nagy L.G."/>
            <person name="Floudas D."/>
            <person name="Copeland A."/>
            <person name="Barry K.W."/>
            <person name="Cichocki N."/>
            <person name="Veneault-Fourrey C."/>
            <person name="LaButti K."/>
            <person name="Lindquist E.A."/>
            <person name="Lipzen A."/>
            <person name="Lundell T."/>
            <person name="Morin E."/>
            <person name="Murat C."/>
            <person name="Riley R."/>
            <person name="Ohm R."/>
            <person name="Sun H."/>
            <person name="Tunlid A."/>
            <person name="Henrissat B."/>
            <person name="Grigoriev I.V."/>
            <person name="Hibbett D.S."/>
            <person name="Martin F."/>
        </authorList>
    </citation>
    <scope>NUCLEOTIDE SEQUENCE [LARGE SCALE GENOMIC DNA]</scope>
    <source>
        <strain evidence="5 6">Koide BX008</strain>
    </source>
</reference>
<dbReference type="SUPFAM" id="SSF56801">
    <property type="entry name" value="Acetyl-CoA synthetase-like"/>
    <property type="match status" value="1"/>
</dbReference>
<dbReference type="PANTHER" id="PTHR24096">
    <property type="entry name" value="LONG-CHAIN-FATTY-ACID--COA LIGASE"/>
    <property type="match status" value="1"/>
</dbReference>
<proteinExistence type="inferred from homology"/>
<dbReference type="InterPro" id="IPR000873">
    <property type="entry name" value="AMP-dep_synth/lig_dom"/>
</dbReference>
<evidence type="ECO:0008006" key="7">
    <source>
        <dbReference type="Google" id="ProtNLM"/>
    </source>
</evidence>
<dbReference type="EMBL" id="KN818234">
    <property type="protein sequence ID" value="KIL66830.1"/>
    <property type="molecule type" value="Genomic_DNA"/>
</dbReference>
<feature type="domain" description="AMP-dependent synthetase/ligase" evidence="3">
    <location>
        <begin position="35"/>
        <end position="416"/>
    </location>
</feature>
<comment type="similarity">
    <text evidence="1">Belongs to the ATP-dependent AMP-binding enzyme family.</text>
</comment>
<dbReference type="HOGENOM" id="CLU_000022_59_2_1"/>
<dbReference type="Gene3D" id="3.40.50.980">
    <property type="match status" value="2"/>
</dbReference>
<dbReference type="PROSITE" id="PS00455">
    <property type="entry name" value="AMP_BINDING"/>
    <property type="match status" value="1"/>
</dbReference>
<keyword evidence="2" id="KW-0436">Ligase</keyword>
<dbReference type="OrthoDB" id="1898221at2759"/>
<gene>
    <name evidence="5" type="ORF">M378DRAFT_177655</name>
</gene>
<dbReference type="InterPro" id="IPR045851">
    <property type="entry name" value="AMP-bd_C_sf"/>
</dbReference>
<keyword evidence="6" id="KW-1185">Reference proteome</keyword>
<protein>
    <recommendedName>
        <fullName evidence="7">Acetyl-CoA synthetase-like protein</fullName>
    </recommendedName>
</protein>
<dbReference type="Pfam" id="PF00501">
    <property type="entry name" value="AMP-binding"/>
    <property type="match status" value="1"/>
</dbReference>
<dbReference type="Proteomes" id="UP000054549">
    <property type="component" value="Unassembled WGS sequence"/>
</dbReference>
<dbReference type="PANTHER" id="PTHR24096:SF149">
    <property type="entry name" value="AMP-BINDING DOMAIN-CONTAINING PROTEIN-RELATED"/>
    <property type="match status" value="1"/>
</dbReference>
<dbReference type="InterPro" id="IPR025110">
    <property type="entry name" value="AMP-bd_C"/>
</dbReference>
<evidence type="ECO:0000256" key="1">
    <source>
        <dbReference type="ARBA" id="ARBA00006432"/>
    </source>
</evidence>
<accession>A0A0C2STW7</accession>